<evidence type="ECO:0000313" key="3">
    <source>
        <dbReference type="Proteomes" id="UP001050808"/>
    </source>
</evidence>
<comment type="caution">
    <text evidence="2">The sequence shown here is derived from an EMBL/GenBank/DDBJ whole genome shotgun (WGS) entry which is preliminary data.</text>
</comment>
<reference evidence="2" key="1">
    <citation type="submission" date="2024-05" db="EMBL/GenBank/DDBJ databases">
        <title>Whole genome shotgun sequence of Streptomyces violascens NBRC 12920.</title>
        <authorList>
            <person name="Komaki H."/>
            <person name="Tamura T."/>
        </authorList>
    </citation>
    <scope>NUCLEOTIDE SEQUENCE</scope>
    <source>
        <strain evidence="2">NBRC 12920</strain>
    </source>
</reference>
<evidence type="ECO:0000256" key="1">
    <source>
        <dbReference type="SAM" id="MobiDB-lite"/>
    </source>
</evidence>
<gene>
    <name evidence="2" type="ORF">Sviol_03400</name>
</gene>
<dbReference type="EMBL" id="BNDY01000002">
    <property type="protein sequence ID" value="GHI35932.1"/>
    <property type="molecule type" value="Genomic_DNA"/>
</dbReference>
<organism evidence="2 3">
    <name type="scientific">Streptomyces violascens</name>
    <dbReference type="NCBI Taxonomy" id="67381"/>
    <lineage>
        <taxon>Bacteria</taxon>
        <taxon>Bacillati</taxon>
        <taxon>Actinomycetota</taxon>
        <taxon>Actinomycetes</taxon>
        <taxon>Kitasatosporales</taxon>
        <taxon>Streptomycetaceae</taxon>
        <taxon>Streptomyces</taxon>
    </lineage>
</organism>
<feature type="compositionally biased region" description="Low complexity" evidence="1">
    <location>
        <begin position="56"/>
        <end position="73"/>
    </location>
</feature>
<sequence length="137" mass="14261">MSGQAARTAFARRGSIASPPAETKRSEASASGHVRATRWNTLVVRYATVTPAAWKSRSSAAGESSSSRSATTRQAPVSSAPQISMVEASEDRPYACNTASPGPGGGSWGSERTRRTTPRWGTATGLGRPVVPEVKAT</sequence>
<protein>
    <submittedName>
        <fullName evidence="2">Uncharacterized protein</fullName>
    </submittedName>
</protein>
<keyword evidence="3" id="KW-1185">Reference proteome</keyword>
<dbReference type="Proteomes" id="UP001050808">
    <property type="component" value="Unassembled WGS sequence"/>
</dbReference>
<name>A0ABQ3QF71_9ACTN</name>
<feature type="region of interest" description="Disordered" evidence="1">
    <location>
        <begin position="1"/>
        <end position="37"/>
    </location>
</feature>
<evidence type="ECO:0000313" key="2">
    <source>
        <dbReference type="EMBL" id="GHI35932.1"/>
    </source>
</evidence>
<feature type="region of interest" description="Disordered" evidence="1">
    <location>
        <begin position="53"/>
        <end position="137"/>
    </location>
</feature>
<proteinExistence type="predicted"/>
<accession>A0ABQ3QF71</accession>